<evidence type="ECO:0000313" key="1">
    <source>
        <dbReference type="EMBL" id="SES50984.1"/>
    </source>
</evidence>
<organism evidence="1 2">
    <name type="scientific">Lentzea flaviverrucosa</name>
    <dbReference type="NCBI Taxonomy" id="200379"/>
    <lineage>
        <taxon>Bacteria</taxon>
        <taxon>Bacillati</taxon>
        <taxon>Actinomycetota</taxon>
        <taxon>Actinomycetes</taxon>
        <taxon>Pseudonocardiales</taxon>
        <taxon>Pseudonocardiaceae</taxon>
        <taxon>Lentzea</taxon>
    </lineage>
</organism>
<sequence>MLLLAAGGIGFGLGRASTDWGTPDTFTVEGSMTVTGRCGSGGYSDMRDGAQVEILNQDNKVLGVSTLVKSVSSCVFTFTVRDLPTGERLYGASTGNSNRGVIWKTQQEAMAEGFHLTLG</sequence>
<dbReference type="AlphaFoldDB" id="A0A1H9XXZ9"/>
<evidence type="ECO:0000313" key="2">
    <source>
        <dbReference type="Proteomes" id="UP000199028"/>
    </source>
</evidence>
<dbReference type="OrthoDB" id="3636180at2"/>
<name>A0A1H9XXZ9_9PSEU</name>
<accession>A0A1H9XXZ9</accession>
<reference evidence="2" key="1">
    <citation type="submission" date="2016-10" db="EMBL/GenBank/DDBJ databases">
        <authorList>
            <person name="Varghese N."/>
            <person name="Submissions S."/>
        </authorList>
    </citation>
    <scope>NUCLEOTIDE SEQUENCE [LARGE SCALE GENOMIC DNA]</scope>
    <source>
        <strain evidence="2">CGMCC 4.578</strain>
    </source>
</reference>
<keyword evidence="2" id="KW-1185">Reference proteome</keyword>
<dbReference type="RefSeq" id="WP_090073973.1">
    <property type="nucleotide sequence ID" value="NZ_FOFT01000023.1"/>
</dbReference>
<gene>
    <name evidence="1" type="ORF">SAMN05216195_12395</name>
</gene>
<dbReference type="EMBL" id="FOFT01000023">
    <property type="protein sequence ID" value="SES50984.1"/>
    <property type="molecule type" value="Genomic_DNA"/>
</dbReference>
<proteinExistence type="predicted"/>
<dbReference type="Proteomes" id="UP000199028">
    <property type="component" value="Unassembled WGS sequence"/>
</dbReference>
<protein>
    <submittedName>
        <fullName evidence="1">Uncharacterized protein</fullName>
    </submittedName>
</protein>